<dbReference type="GO" id="GO:0071555">
    <property type="term" value="P:cell wall organization"/>
    <property type="evidence" value="ECO:0007669"/>
    <property type="project" value="UniProtKB-KW"/>
</dbReference>
<keyword evidence="4 9" id="KW-0732">Signal</keyword>
<dbReference type="OrthoDB" id="118256at2759"/>
<dbReference type="AlphaFoldDB" id="A0A9N8PWU7"/>
<evidence type="ECO:0000313" key="13">
    <source>
        <dbReference type="Proteomes" id="UP000745764"/>
    </source>
</evidence>
<sequence>MKNFIAASAFLAASISGAAADLCSKGSVDDNGNWYCQAVDAITYTGMMGKGNYNKITKMDSNSGSCSSTPYGYSGEMSPLDEEVSLHFRGPLKIKQFAFFSPSTDSSDSSKKAKRSAMHRHNHAHNHVHKHKRDEDVEKRAVGDVVVATINGNVVSWINEWSGVASTAAAPAPAATTSAAPAPAASSTEPASAGFVNKLLKVNVPVAYSSSASSSSSAVVAKASSSSSSASSSASSSSSSGSWGRKAYYNSEAGSADNVVFLNHNGGQGSGVFDYTFGNSLSYSNSKGDAGASSPQVLADTQLASNHEVIIMSDKECDGDCGYYRDGNVAYHGFAGAQKAFFFEFEMPLDGNTDAATNGDMPAIWMLNAQIPRTLQYGKAECSCWTTGCGEFDIFEVLAPGDLRCKSTLHSNIKGGNSDYFKRPTSGSMKAMVILNGENMHIKVLDSDYQLPTSLDASWISGQCDSGLIQNTLNSLFALVA</sequence>
<feature type="region of interest" description="Disordered" evidence="8">
    <location>
        <begin position="101"/>
        <end position="137"/>
    </location>
</feature>
<dbReference type="GO" id="GO:0042973">
    <property type="term" value="F:glucan endo-1,3-beta-D-glucosidase activity"/>
    <property type="evidence" value="ECO:0007669"/>
    <property type="project" value="UniProtKB-EC"/>
</dbReference>
<feature type="compositionally biased region" description="Basic residues" evidence="8">
    <location>
        <begin position="112"/>
        <end position="132"/>
    </location>
</feature>
<protein>
    <recommendedName>
        <fullName evidence="3">glucan endo-1,3-beta-D-glucosidase</fullName>
        <ecNumber evidence="3">3.2.1.39</ecNumber>
    </recommendedName>
</protein>
<dbReference type="Proteomes" id="UP000745764">
    <property type="component" value="Unassembled WGS sequence"/>
</dbReference>
<feature type="domain" description="Cell wall protein YJL171C/Tos1 N-terminal" evidence="11">
    <location>
        <begin position="40"/>
        <end position="101"/>
    </location>
</feature>
<evidence type="ECO:0000256" key="2">
    <source>
        <dbReference type="ARBA" id="ARBA00006055"/>
    </source>
</evidence>
<evidence type="ECO:0000259" key="10">
    <source>
        <dbReference type="Pfam" id="PF10287"/>
    </source>
</evidence>
<evidence type="ECO:0000256" key="8">
    <source>
        <dbReference type="SAM" id="MobiDB-lite"/>
    </source>
</evidence>
<dbReference type="PANTHER" id="PTHR31737:SF2">
    <property type="entry name" value="PROTEIN TOS1"/>
    <property type="match status" value="1"/>
</dbReference>
<dbReference type="GO" id="GO:0009277">
    <property type="term" value="C:fungal-type cell wall"/>
    <property type="evidence" value="ECO:0007669"/>
    <property type="project" value="TreeGrafter"/>
</dbReference>
<evidence type="ECO:0000259" key="11">
    <source>
        <dbReference type="Pfam" id="PF10290"/>
    </source>
</evidence>
<keyword evidence="13" id="KW-1185">Reference proteome</keyword>
<dbReference type="EC" id="3.2.1.39" evidence="3"/>
<proteinExistence type="inferred from homology"/>
<evidence type="ECO:0000256" key="6">
    <source>
        <dbReference type="ARBA" id="ARBA00023295"/>
    </source>
</evidence>
<name>A0A9N8PWU7_9PEZI</name>
<dbReference type="Pfam" id="PF10287">
    <property type="entry name" value="YJL171C_Tos1_C"/>
    <property type="match status" value="1"/>
</dbReference>
<accession>A0A9N8PWU7</accession>
<comment type="caution">
    <text evidence="12">The sequence shown here is derived from an EMBL/GenBank/DDBJ whole genome shotgun (WGS) entry which is preliminary data.</text>
</comment>
<dbReference type="PANTHER" id="PTHR31737">
    <property type="entry name" value="PROTEIN TOS1"/>
    <property type="match status" value="1"/>
</dbReference>
<evidence type="ECO:0000256" key="4">
    <source>
        <dbReference type="ARBA" id="ARBA00022729"/>
    </source>
</evidence>
<comment type="catalytic activity">
    <reaction evidence="1">
        <text>Hydrolysis of (1-&gt;3)-beta-D-glucosidic linkages in (1-&gt;3)-beta-D-glucans.</text>
        <dbReference type="EC" id="3.2.1.39"/>
    </reaction>
</comment>
<evidence type="ECO:0000256" key="5">
    <source>
        <dbReference type="ARBA" id="ARBA00022801"/>
    </source>
</evidence>
<comment type="similarity">
    <text evidence="2">Belongs to the PGA52 family.</text>
</comment>
<keyword evidence="6" id="KW-0326">Glycosidase</keyword>
<dbReference type="Gene3D" id="2.60.120.200">
    <property type="match status" value="1"/>
</dbReference>
<reference evidence="12" key="1">
    <citation type="submission" date="2020-06" db="EMBL/GenBank/DDBJ databases">
        <authorList>
            <person name="Onetto C."/>
        </authorList>
    </citation>
    <scope>NUCLEOTIDE SEQUENCE</scope>
</reference>
<gene>
    <name evidence="12" type="ORF">AWRI4620_LOCUS8561</name>
</gene>
<evidence type="ECO:0000256" key="9">
    <source>
        <dbReference type="SAM" id="SignalP"/>
    </source>
</evidence>
<evidence type="ECO:0000256" key="1">
    <source>
        <dbReference type="ARBA" id="ARBA00000382"/>
    </source>
</evidence>
<organism evidence="12 13">
    <name type="scientific">Aureobasidium uvarum</name>
    <dbReference type="NCBI Taxonomy" id="2773716"/>
    <lineage>
        <taxon>Eukaryota</taxon>
        <taxon>Fungi</taxon>
        <taxon>Dikarya</taxon>
        <taxon>Ascomycota</taxon>
        <taxon>Pezizomycotina</taxon>
        <taxon>Dothideomycetes</taxon>
        <taxon>Dothideomycetidae</taxon>
        <taxon>Dothideales</taxon>
        <taxon>Saccotheciaceae</taxon>
        <taxon>Aureobasidium</taxon>
    </lineage>
</organism>
<dbReference type="InterPro" id="IPR018805">
    <property type="entry name" value="YJL171C/Tos1_C"/>
</dbReference>
<evidence type="ECO:0000313" key="12">
    <source>
        <dbReference type="EMBL" id="CAD0114306.1"/>
    </source>
</evidence>
<evidence type="ECO:0000256" key="7">
    <source>
        <dbReference type="ARBA" id="ARBA00023316"/>
    </source>
</evidence>
<feature type="signal peptide" evidence="9">
    <location>
        <begin position="1"/>
        <end position="20"/>
    </location>
</feature>
<evidence type="ECO:0000256" key="3">
    <source>
        <dbReference type="ARBA" id="ARBA00012780"/>
    </source>
</evidence>
<keyword evidence="7" id="KW-0961">Cell wall biogenesis/degradation</keyword>
<dbReference type="InterPro" id="IPR018807">
    <property type="entry name" value="YJL171C/Tos1_N"/>
</dbReference>
<feature type="domain" description="Cell wall protein YJL171C/Tos1 C-terminal" evidence="10">
    <location>
        <begin position="241"/>
        <end position="460"/>
    </location>
</feature>
<keyword evidence="5" id="KW-0378">Hydrolase</keyword>
<dbReference type="Pfam" id="PF10290">
    <property type="entry name" value="YJL171C_Tos1_N"/>
    <property type="match status" value="1"/>
</dbReference>
<dbReference type="EMBL" id="CAINUL010000017">
    <property type="protein sequence ID" value="CAD0114306.1"/>
    <property type="molecule type" value="Genomic_DNA"/>
</dbReference>
<feature type="chain" id="PRO_5040182513" description="glucan endo-1,3-beta-D-glucosidase" evidence="9">
    <location>
        <begin position="21"/>
        <end position="481"/>
    </location>
</feature>